<dbReference type="AlphaFoldDB" id="J3Z3F1"/>
<organism evidence="1 2">
    <name type="scientific">secondary endosymbiont of Ctenarytaina eucalypti</name>
    <dbReference type="NCBI Taxonomy" id="1199245"/>
    <lineage>
        <taxon>Bacteria</taxon>
        <taxon>Pseudomonadati</taxon>
        <taxon>Pseudomonadota</taxon>
        <taxon>Gammaproteobacteria</taxon>
        <taxon>Enterobacterales</taxon>
        <taxon>Enterobacteriaceae</taxon>
        <taxon>aphid secondary symbionts</taxon>
    </lineage>
</organism>
<reference evidence="1 2" key="1">
    <citation type="journal article" date="2012" name="Mol. Biol. Evol.">
        <title>Genome reduction and co-evolution between the primary and secondary bacterial symbionts of psyllids.</title>
        <authorList>
            <person name="Sloan D.B."/>
            <person name="Moran N.A."/>
        </authorList>
    </citation>
    <scope>NUCLEOTIDE SEQUENCE [LARGE SCALE GENOMIC DNA]</scope>
    <source>
        <strain evidence="1">Ceuc_S</strain>
    </source>
</reference>
<keyword evidence="2" id="KW-1185">Reference proteome</keyword>
<dbReference type="EMBL" id="CP003546">
    <property type="protein sequence ID" value="AFP84764.1"/>
    <property type="molecule type" value="Genomic_DNA"/>
</dbReference>
<dbReference type="HOGENOM" id="CLU_2883380_0_0_6"/>
<name>J3Z3F1_9ENTR</name>
<dbReference type="Proteomes" id="UP000003936">
    <property type="component" value="Chromosome"/>
</dbReference>
<accession>J3Z3F1</accession>
<evidence type="ECO:0000313" key="1">
    <source>
        <dbReference type="EMBL" id="AFP84764.1"/>
    </source>
</evidence>
<proteinExistence type="predicted"/>
<protein>
    <submittedName>
        <fullName evidence="1">Uncharacterized protein</fullName>
    </submittedName>
</protein>
<dbReference type="KEGG" id="sect:A359_03690"/>
<gene>
    <name evidence="1" type="ORF">A359_03690</name>
</gene>
<sequence>MLFAQSRRSCFMIRTSSIVYLSRKVTGLLAKSNVLYLSKIDYADLYIFRQRRCFRPDCKNSSY</sequence>
<evidence type="ECO:0000313" key="2">
    <source>
        <dbReference type="Proteomes" id="UP000003936"/>
    </source>
</evidence>